<dbReference type="Gene3D" id="3.40.109.10">
    <property type="entry name" value="NADH Oxidase"/>
    <property type="match status" value="1"/>
</dbReference>
<evidence type="ECO:0000256" key="6">
    <source>
        <dbReference type="ARBA" id="ARBA00023027"/>
    </source>
</evidence>
<keyword evidence="6 7" id="KW-0520">NAD</keyword>
<dbReference type="InterPro" id="IPR029479">
    <property type="entry name" value="Nitroreductase"/>
</dbReference>
<feature type="binding site" description="in other chain" evidence="8">
    <location>
        <begin position="159"/>
        <end position="161"/>
    </location>
    <ligand>
        <name>FMN</name>
        <dbReference type="ChEBI" id="CHEBI:58210"/>
        <note>ligand shared between dimeric partners</note>
    </ligand>
</feature>
<protein>
    <recommendedName>
        <fullName evidence="7">Putative NAD(P)H nitroreductase</fullName>
        <ecNumber evidence="7">1.-.-.-</ecNumber>
    </recommendedName>
</protein>
<evidence type="ECO:0000256" key="4">
    <source>
        <dbReference type="ARBA" id="ARBA00022857"/>
    </source>
</evidence>
<evidence type="ECO:0000259" key="9">
    <source>
        <dbReference type="Pfam" id="PF00881"/>
    </source>
</evidence>
<comment type="cofactor">
    <cofactor evidence="8">
        <name>FMN</name>
        <dbReference type="ChEBI" id="CHEBI:58210"/>
    </cofactor>
    <text evidence="8">Binds 1 FMN per subunit.</text>
</comment>
<dbReference type="OrthoDB" id="9804207at2"/>
<feature type="domain" description="Nitroreductase" evidence="9">
    <location>
        <begin position="48"/>
        <end position="189"/>
    </location>
</feature>
<evidence type="ECO:0000256" key="7">
    <source>
        <dbReference type="PIRNR" id="PIRNR000232"/>
    </source>
</evidence>
<reference evidence="11" key="1">
    <citation type="submission" date="2011-03" db="EMBL/GenBank/DDBJ databases">
        <title>Draft genome sequence of Brevundimonas diminuta.</title>
        <authorList>
            <person name="Brown P.J.B."/>
            <person name="Buechlein A."/>
            <person name="Hemmerich C."/>
            <person name="Brun Y.V."/>
        </authorList>
    </citation>
    <scope>NUCLEOTIDE SEQUENCE [LARGE SCALE GENOMIC DNA]</scope>
    <source>
        <strain evidence="11">C19</strain>
    </source>
</reference>
<dbReference type="GO" id="GO:0016491">
    <property type="term" value="F:oxidoreductase activity"/>
    <property type="evidence" value="ECO:0007669"/>
    <property type="project" value="UniProtKB-UniRule"/>
</dbReference>
<evidence type="ECO:0000256" key="1">
    <source>
        <dbReference type="ARBA" id="ARBA00007118"/>
    </source>
</evidence>
<accession>F4QU53</accession>
<name>F4QU53_9CAUL</name>
<dbReference type="SUPFAM" id="SSF55469">
    <property type="entry name" value="FMN-dependent nitroreductase-like"/>
    <property type="match status" value="1"/>
</dbReference>
<dbReference type="PANTHER" id="PTHR43821:SF1">
    <property type="entry name" value="NAD(P)H NITROREDUCTASE YDJA-RELATED"/>
    <property type="match status" value="1"/>
</dbReference>
<dbReference type="EC" id="1.-.-.-" evidence="7"/>
<dbReference type="InterPro" id="IPR026021">
    <property type="entry name" value="YdjA-like"/>
</dbReference>
<dbReference type="PANTHER" id="PTHR43821">
    <property type="entry name" value="NAD(P)H NITROREDUCTASE YDJA-RELATED"/>
    <property type="match status" value="1"/>
</dbReference>
<feature type="binding site" description="in other chain" evidence="8">
    <location>
        <begin position="37"/>
        <end position="39"/>
    </location>
    <ligand>
        <name>FMN</name>
        <dbReference type="ChEBI" id="CHEBI:58210"/>
        <note>ligand shared between dimeric partners</note>
    </ligand>
</feature>
<evidence type="ECO:0000256" key="8">
    <source>
        <dbReference type="PIRSR" id="PIRSR000232-1"/>
    </source>
</evidence>
<gene>
    <name evidence="10" type="ORF">ABI_47010</name>
</gene>
<dbReference type="RefSeq" id="WP_006275475.1">
    <property type="nucleotide sequence ID" value="NZ_GL883081.1"/>
</dbReference>
<keyword evidence="5 7" id="KW-0560">Oxidoreductase</keyword>
<dbReference type="Proteomes" id="UP000006512">
    <property type="component" value="Unassembled WGS sequence"/>
</dbReference>
<evidence type="ECO:0000313" key="11">
    <source>
        <dbReference type="Proteomes" id="UP000006512"/>
    </source>
</evidence>
<keyword evidence="3 7" id="KW-0288">FMN</keyword>
<dbReference type="eggNOG" id="COG0778">
    <property type="taxonomic scope" value="Bacteria"/>
</dbReference>
<comment type="similarity">
    <text evidence="1 7">Belongs to the nitroreductase family.</text>
</comment>
<feature type="binding site" evidence="8">
    <location>
        <position position="64"/>
    </location>
    <ligand>
        <name>FMN</name>
        <dbReference type="ChEBI" id="CHEBI:58210"/>
        <note>ligand shared between dimeric partners</note>
    </ligand>
</feature>
<dbReference type="InterPro" id="IPR052530">
    <property type="entry name" value="NAD(P)H_nitroreductase"/>
</dbReference>
<evidence type="ECO:0000256" key="2">
    <source>
        <dbReference type="ARBA" id="ARBA00022630"/>
    </source>
</evidence>
<organism evidence="10 11">
    <name type="scientific">Asticcacaulis biprosthecium C19</name>
    <dbReference type="NCBI Taxonomy" id="715226"/>
    <lineage>
        <taxon>Bacteria</taxon>
        <taxon>Pseudomonadati</taxon>
        <taxon>Pseudomonadota</taxon>
        <taxon>Alphaproteobacteria</taxon>
        <taxon>Caulobacterales</taxon>
        <taxon>Caulobacteraceae</taxon>
        <taxon>Asticcacaulis</taxon>
    </lineage>
</organism>
<proteinExistence type="inferred from homology"/>
<dbReference type="STRING" id="715226.ABI_47010"/>
<feature type="binding site" evidence="8">
    <location>
        <position position="68"/>
    </location>
    <ligand>
        <name>FMN</name>
        <dbReference type="ChEBI" id="CHEBI:58210"/>
        <note>ligand shared between dimeric partners</note>
    </ligand>
</feature>
<dbReference type="CDD" id="cd02135">
    <property type="entry name" value="YdjA-like"/>
    <property type="match status" value="1"/>
</dbReference>
<evidence type="ECO:0000256" key="3">
    <source>
        <dbReference type="ARBA" id="ARBA00022643"/>
    </source>
</evidence>
<dbReference type="HOGENOM" id="CLU_070764_5_0_5"/>
<dbReference type="EMBL" id="GL883081">
    <property type="protein sequence ID" value="EGF89353.1"/>
    <property type="molecule type" value="Genomic_DNA"/>
</dbReference>
<dbReference type="InterPro" id="IPR000415">
    <property type="entry name" value="Nitroreductase-like"/>
</dbReference>
<evidence type="ECO:0000256" key="5">
    <source>
        <dbReference type="ARBA" id="ARBA00023002"/>
    </source>
</evidence>
<dbReference type="Pfam" id="PF00881">
    <property type="entry name" value="Nitroreductase"/>
    <property type="match status" value="1"/>
</dbReference>
<dbReference type="AlphaFoldDB" id="F4QU53"/>
<evidence type="ECO:0000313" key="10">
    <source>
        <dbReference type="EMBL" id="EGF89353.1"/>
    </source>
</evidence>
<dbReference type="PIRSF" id="PIRSF000232">
    <property type="entry name" value="YdjA"/>
    <property type="match status" value="1"/>
</dbReference>
<keyword evidence="11" id="KW-1185">Reference proteome</keyword>
<keyword evidence="4 7" id="KW-0521">NADP</keyword>
<sequence>MPLSDRSLALLDTREPEFGQALPQKPSPDVLEALFFRRSAPAPTLQAPGPSPDEIDLLIRIGLRVPDHGKIGPWRIVRFTPQSKGALVEILTALAAKQPEPGKALAALQKLSIPPEALLVVSSPIQPHKIPLWEQQLSAAAVCQTLLIAAGAMGYGANWITDWYSYDGEAKAVLGLAAHENVAGFIYLGTPSEAPLERDRPSYDERIGWWSGE</sequence>
<keyword evidence="2 7" id="KW-0285">Flavoprotein</keyword>